<keyword evidence="2" id="KW-1185">Reference proteome</keyword>
<proteinExistence type="predicted"/>
<dbReference type="AlphaFoldDB" id="A0A2C6Z7R6"/>
<comment type="caution">
    <text evidence="1">The sequence shown here is derived from an EMBL/GenBank/DDBJ whole genome shotgun (WGS) entry which is preliminary data.</text>
</comment>
<evidence type="ECO:0000313" key="1">
    <source>
        <dbReference type="EMBL" id="PHK94551.1"/>
    </source>
</evidence>
<organism evidence="1 2">
    <name type="scientific">Teichococcus rhizosphaerae</name>
    <dbReference type="NCBI Taxonomy" id="1335062"/>
    <lineage>
        <taxon>Bacteria</taxon>
        <taxon>Pseudomonadati</taxon>
        <taxon>Pseudomonadota</taxon>
        <taxon>Alphaproteobacteria</taxon>
        <taxon>Acetobacterales</taxon>
        <taxon>Roseomonadaceae</taxon>
        <taxon>Roseomonas</taxon>
    </lineage>
</organism>
<name>A0A2C6Z7R6_9PROT</name>
<sequence length="98" mass="9975">MLGKPAVEVGTCLGPERPLSVLAPMDEFLVEQVGHGACGVWPAIGTMMATLGQHLGDGAKVTVQVFGGEAPGLGLDGWVTWVGRHGRSSCGPSLAPVP</sequence>
<gene>
    <name evidence="1" type="ORF">CR162_12770</name>
</gene>
<protein>
    <submittedName>
        <fullName evidence="1">Uncharacterized protein</fullName>
    </submittedName>
</protein>
<evidence type="ECO:0000313" key="2">
    <source>
        <dbReference type="Proteomes" id="UP000223527"/>
    </source>
</evidence>
<dbReference type="EMBL" id="PDNU01000023">
    <property type="protein sequence ID" value="PHK94551.1"/>
    <property type="molecule type" value="Genomic_DNA"/>
</dbReference>
<dbReference type="Proteomes" id="UP000223527">
    <property type="component" value="Unassembled WGS sequence"/>
</dbReference>
<accession>A0A2C6Z7R6</accession>
<reference evidence="1 2" key="1">
    <citation type="submission" date="2017-10" db="EMBL/GenBank/DDBJ databases">
        <authorList>
            <person name="Banno H."/>
            <person name="Chua N.-H."/>
        </authorList>
    </citation>
    <scope>NUCLEOTIDE SEQUENCE [LARGE SCALE GENOMIC DNA]</scope>
    <source>
        <strain evidence="1 2">YW11</strain>
    </source>
</reference>